<sequence>QFPPPTKQYLPHVARLCLTPPPLEDGIRMWFQWSEPPPHIDGTWNCGYFLASPPPFLNLFGQLSGPPPLLSRNFVQYACFGLPPPIALQTIAYSILWDLKFLMR</sequence>
<evidence type="ECO:0000313" key="7">
    <source>
        <dbReference type="Proteomes" id="UP000525714"/>
    </source>
</evidence>
<evidence type="ECO:0000256" key="5">
    <source>
        <dbReference type="ARBA" id="ARBA00023136"/>
    </source>
</evidence>
<gene>
    <name evidence="6" type="primary">Surf4</name>
    <name evidence="6" type="ORF">MIOMAC_R10460</name>
</gene>
<name>A0A7K5JJM5_9TYRA</name>
<keyword evidence="4" id="KW-1133">Transmembrane helix</keyword>
<comment type="caution">
    <text evidence="6">The sequence shown here is derived from an EMBL/GenBank/DDBJ whole genome shotgun (WGS) entry which is preliminary data.</text>
</comment>
<evidence type="ECO:0000256" key="3">
    <source>
        <dbReference type="ARBA" id="ARBA00022692"/>
    </source>
</evidence>
<keyword evidence="7" id="KW-1185">Reference proteome</keyword>
<keyword evidence="5" id="KW-0472">Membrane</keyword>
<comment type="similarity">
    <text evidence="2">Belongs to the SURF4 family.</text>
</comment>
<accession>A0A7K5JJM5</accession>
<feature type="non-terminal residue" evidence="6">
    <location>
        <position position="104"/>
    </location>
</feature>
<dbReference type="GO" id="GO:0016020">
    <property type="term" value="C:membrane"/>
    <property type="evidence" value="ECO:0007669"/>
    <property type="project" value="UniProtKB-SubCell"/>
</dbReference>
<evidence type="ECO:0000256" key="4">
    <source>
        <dbReference type="ARBA" id="ARBA00022989"/>
    </source>
</evidence>
<organism evidence="6 7">
    <name type="scientific">Mionectes macconnelli</name>
    <name type="common">McConnell's flycatcher</name>
    <dbReference type="NCBI Taxonomy" id="254557"/>
    <lineage>
        <taxon>Eukaryota</taxon>
        <taxon>Metazoa</taxon>
        <taxon>Chordata</taxon>
        <taxon>Craniata</taxon>
        <taxon>Vertebrata</taxon>
        <taxon>Euteleostomi</taxon>
        <taxon>Archelosauria</taxon>
        <taxon>Archosauria</taxon>
        <taxon>Dinosauria</taxon>
        <taxon>Saurischia</taxon>
        <taxon>Theropoda</taxon>
        <taxon>Coelurosauria</taxon>
        <taxon>Aves</taxon>
        <taxon>Neognathae</taxon>
        <taxon>Neoaves</taxon>
        <taxon>Telluraves</taxon>
        <taxon>Australaves</taxon>
        <taxon>Passeriformes</taxon>
        <taxon>Tyrannidae</taxon>
        <taxon>Mionectes</taxon>
    </lineage>
</organism>
<dbReference type="InterPro" id="IPR002995">
    <property type="entry name" value="Surf4"/>
</dbReference>
<reference evidence="6 7" key="1">
    <citation type="submission" date="2019-09" db="EMBL/GenBank/DDBJ databases">
        <title>Bird 10,000 Genomes (B10K) Project - Family phase.</title>
        <authorList>
            <person name="Zhang G."/>
        </authorList>
    </citation>
    <scope>NUCLEOTIDE SEQUENCE [LARGE SCALE GENOMIC DNA]</scope>
    <source>
        <strain evidence="6">B10K-DU-003-16</strain>
        <tissue evidence="6">Mixed tissue sample</tissue>
    </source>
</reference>
<evidence type="ECO:0000256" key="1">
    <source>
        <dbReference type="ARBA" id="ARBA00004141"/>
    </source>
</evidence>
<keyword evidence="3" id="KW-0812">Transmembrane</keyword>
<evidence type="ECO:0000256" key="2">
    <source>
        <dbReference type="ARBA" id="ARBA00006945"/>
    </source>
</evidence>
<comment type="subcellular location">
    <subcellularLocation>
        <location evidence="1">Membrane</location>
        <topology evidence="1">Multi-pass membrane protein</topology>
    </subcellularLocation>
</comment>
<evidence type="ECO:0000313" key="6">
    <source>
        <dbReference type="EMBL" id="NWS94137.1"/>
    </source>
</evidence>
<feature type="non-terminal residue" evidence="6">
    <location>
        <position position="1"/>
    </location>
</feature>
<proteinExistence type="inferred from homology"/>
<dbReference type="AlphaFoldDB" id="A0A7K5JJM5"/>
<dbReference type="EMBL" id="VYZC01000010">
    <property type="protein sequence ID" value="NWS94137.1"/>
    <property type="molecule type" value="Genomic_DNA"/>
</dbReference>
<dbReference type="Pfam" id="PF02077">
    <property type="entry name" value="SURF4"/>
    <property type="match status" value="1"/>
</dbReference>
<dbReference type="Proteomes" id="UP000525714">
    <property type="component" value="Unassembled WGS sequence"/>
</dbReference>
<protein>
    <submittedName>
        <fullName evidence="6">SURF4 protein</fullName>
    </submittedName>
</protein>